<evidence type="ECO:0000313" key="5">
    <source>
        <dbReference type="Proteomes" id="UP001305647"/>
    </source>
</evidence>
<proteinExistence type="predicted"/>
<dbReference type="GO" id="GO:0008270">
    <property type="term" value="F:zinc ion binding"/>
    <property type="evidence" value="ECO:0007669"/>
    <property type="project" value="InterPro"/>
</dbReference>
<dbReference type="PROSITE" id="PS00463">
    <property type="entry name" value="ZN2_CY6_FUNGAL_1"/>
    <property type="match status" value="1"/>
</dbReference>
<reference evidence="4" key="1">
    <citation type="journal article" date="2023" name="Mol. Phylogenet. Evol.">
        <title>Genome-scale phylogeny and comparative genomics of the fungal order Sordariales.</title>
        <authorList>
            <person name="Hensen N."/>
            <person name="Bonometti L."/>
            <person name="Westerberg I."/>
            <person name="Brannstrom I.O."/>
            <person name="Guillou S."/>
            <person name="Cros-Aarteil S."/>
            <person name="Calhoun S."/>
            <person name="Haridas S."/>
            <person name="Kuo A."/>
            <person name="Mondo S."/>
            <person name="Pangilinan J."/>
            <person name="Riley R."/>
            <person name="LaButti K."/>
            <person name="Andreopoulos B."/>
            <person name="Lipzen A."/>
            <person name="Chen C."/>
            <person name="Yan M."/>
            <person name="Daum C."/>
            <person name="Ng V."/>
            <person name="Clum A."/>
            <person name="Steindorff A."/>
            <person name="Ohm R.A."/>
            <person name="Martin F."/>
            <person name="Silar P."/>
            <person name="Natvig D.O."/>
            <person name="Lalanne C."/>
            <person name="Gautier V."/>
            <person name="Ament-Velasquez S.L."/>
            <person name="Kruys A."/>
            <person name="Hutchinson M.I."/>
            <person name="Powell A.J."/>
            <person name="Barry K."/>
            <person name="Miller A.N."/>
            <person name="Grigoriev I.V."/>
            <person name="Debuchy R."/>
            <person name="Gladieux P."/>
            <person name="Hiltunen Thoren M."/>
            <person name="Johannesson H."/>
        </authorList>
    </citation>
    <scope>NUCLEOTIDE SEQUENCE</scope>
    <source>
        <strain evidence="4">CBS 757.83</strain>
    </source>
</reference>
<dbReference type="Pfam" id="PF00172">
    <property type="entry name" value="Zn_clus"/>
    <property type="match status" value="1"/>
</dbReference>
<feature type="compositionally biased region" description="Polar residues" evidence="2">
    <location>
        <begin position="39"/>
        <end position="58"/>
    </location>
</feature>
<dbReference type="SUPFAM" id="SSF57701">
    <property type="entry name" value="Zn2/Cys6 DNA-binding domain"/>
    <property type="match status" value="2"/>
</dbReference>
<evidence type="ECO:0000259" key="3">
    <source>
        <dbReference type="PROSITE" id="PS50048"/>
    </source>
</evidence>
<reference evidence="4" key="2">
    <citation type="submission" date="2023-05" db="EMBL/GenBank/DDBJ databases">
        <authorList>
            <consortium name="Lawrence Berkeley National Laboratory"/>
            <person name="Steindorff A."/>
            <person name="Hensen N."/>
            <person name="Bonometti L."/>
            <person name="Westerberg I."/>
            <person name="Brannstrom I.O."/>
            <person name="Guillou S."/>
            <person name="Cros-Aarteil S."/>
            <person name="Calhoun S."/>
            <person name="Haridas S."/>
            <person name="Kuo A."/>
            <person name="Mondo S."/>
            <person name="Pangilinan J."/>
            <person name="Riley R."/>
            <person name="Labutti K."/>
            <person name="Andreopoulos B."/>
            <person name="Lipzen A."/>
            <person name="Chen C."/>
            <person name="Yanf M."/>
            <person name="Daum C."/>
            <person name="Ng V."/>
            <person name="Clum A."/>
            <person name="Ohm R."/>
            <person name="Martin F."/>
            <person name="Silar P."/>
            <person name="Natvig D."/>
            <person name="Lalanne C."/>
            <person name="Gautier V."/>
            <person name="Ament-Velasquez S.L."/>
            <person name="Kruys A."/>
            <person name="Hutchinson M.I."/>
            <person name="Powell A.J."/>
            <person name="Barry K."/>
            <person name="Miller A.N."/>
            <person name="Grigoriev I.V."/>
            <person name="Debuchy R."/>
            <person name="Gladieux P."/>
            <person name="Thoren M.H."/>
            <person name="Johannesson H."/>
        </authorList>
    </citation>
    <scope>NUCLEOTIDE SEQUENCE</scope>
    <source>
        <strain evidence="4">CBS 757.83</strain>
    </source>
</reference>
<comment type="caution">
    <text evidence="4">The sequence shown here is derived from an EMBL/GenBank/DDBJ whole genome shotgun (WGS) entry which is preliminary data.</text>
</comment>
<feature type="region of interest" description="Disordered" evidence="2">
    <location>
        <begin position="1"/>
        <end position="93"/>
    </location>
</feature>
<dbReference type="PROSITE" id="PS50048">
    <property type="entry name" value="ZN2_CY6_FUNGAL_2"/>
    <property type="match status" value="1"/>
</dbReference>
<feature type="compositionally biased region" description="Polar residues" evidence="2">
    <location>
        <begin position="1"/>
        <end position="11"/>
    </location>
</feature>
<dbReference type="InterPro" id="IPR001138">
    <property type="entry name" value="Zn2Cys6_DnaBD"/>
</dbReference>
<dbReference type="GO" id="GO:0000981">
    <property type="term" value="F:DNA-binding transcription factor activity, RNA polymerase II-specific"/>
    <property type="evidence" value="ECO:0007669"/>
    <property type="project" value="InterPro"/>
</dbReference>
<evidence type="ECO:0000256" key="2">
    <source>
        <dbReference type="SAM" id="MobiDB-lite"/>
    </source>
</evidence>
<evidence type="ECO:0000313" key="4">
    <source>
        <dbReference type="EMBL" id="KAK4098147.1"/>
    </source>
</evidence>
<organism evidence="4 5">
    <name type="scientific">Parathielavia hyrcaniae</name>
    <dbReference type="NCBI Taxonomy" id="113614"/>
    <lineage>
        <taxon>Eukaryota</taxon>
        <taxon>Fungi</taxon>
        <taxon>Dikarya</taxon>
        <taxon>Ascomycota</taxon>
        <taxon>Pezizomycotina</taxon>
        <taxon>Sordariomycetes</taxon>
        <taxon>Sordariomycetidae</taxon>
        <taxon>Sordariales</taxon>
        <taxon>Chaetomiaceae</taxon>
        <taxon>Parathielavia</taxon>
    </lineage>
</organism>
<feature type="region of interest" description="Disordered" evidence="2">
    <location>
        <begin position="135"/>
        <end position="157"/>
    </location>
</feature>
<dbReference type="SMART" id="SM00066">
    <property type="entry name" value="GAL4"/>
    <property type="match status" value="1"/>
</dbReference>
<feature type="domain" description="Zn(2)-C6 fungal-type" evidence="3">
    <location>
        <begin position="94"/>
        <end position="123"/>
    </location>
</feature>
<protein>
    <recommendedName>
        <fullName evidence="3">Zn(2)-C6 fungal-type domain-containing protein</fullName>
    </recommendedName>
</protein>
<evidence type="ECO:0000256" key="1">
    <source>
        <dbReference type="ARBA" id="ARBA00023242"/>
    </source>
</evidence>
<dbReference type="Gene3D" id="4.10.240.10">
    <property type="entry name" value="Zn(2)-C6 fungal-type DNA-binding domain"/>
    <property type="match status" value="1"/>
</dbReference>
<accession>A0AAN6PUF0</accession>
<dbReference type="InterPro" id="IPR036864">
    <property type="entry name" value="Zn2-C6_fun-type_DNA-bd_sf"/>
</dbReference>
<dbReference type="Proteomes" id="UP001305647">
    <property type="component" value="Unassembled WGS sequence"/>
</dbReference>
<sequence length="196" mass="20249">MAPSKKTQGTAAQPIDLTVAVNLNRIATGRVTKAKPNKPKSNTNPQHSNGGNSNTASARTPPAIALAHAGGNKHNDKHDNDPNPPTLGKESGPACASCKKIKARCDRVLACEKCVRRGVACVEAEDKRNLKGKVEGWNNDNGTGNGKGRKTGKSAGGGGLAKSLKTCAGCRAAHTSCVRGGKCVRCERMGLECVVG</sequence>
<dbReference type="AlphaFoldDB" id="A0AAN6PUF0"/>
<dbReference type="EMBL" id="MU863662">
    <property type="protein sequence ID" value="KAK4098147.1"/>
    <property type="molecule type" value="Genomic_DNA"/>
</dbReference>
<keyword evidence="1" id="KW-0539">Nucleus</keyword>
<gene>
    <name evidence="4" type="ORF">N658DRAFT_230410</name>
</gene>
<name>A0AAN6PUF0_9PEZI</name>
<keyword evidence="5" id="KW-1185">Reference proteome</keyword>